<evidence type="ECO:0000313" key="7">
    <source>
        <dbReference type="EMBL" id="EMR67967.1"/>
    </source>
</evidence>
<dbReference type="OrthoDB" id="66881at2759"/>
<organism evidence="7 8">
    <name type="scientific">Eutypa lata (strain UCR-EL1)</name>
    <name type="common">Grapevine dieback disease fungus</name>
    <name type="synonym">Eutypa armeniacae</name>
    <dbReference type="NCBI Taxonomy" id="1287681"/>
    <lineage>
        <taxon>Eukaryota</taxon>
        <taxon>Fungi</taxon>
        <taxon>Dikarya</taxon>
        <taxon>Ascomycota</taxon>
        <taxon>Pezizomycotina</taxon>
        <taxon>Sordariomycetes</taxon>
        <taxon>Xylariomycetidae</taxon>
        <taxon>Xylariales</taxon>
        <taxon>Diatrypaceae</taxon>
        <taxon>Eutypa</taxon>
    </lineage>
</organism>
<evidence type="ECO:0000313" key="8">
    <source>
        <dbReference type="Proteomes" id="UP000012174"/>
    </source>
</evidence>
<accession>M7SUM1</accession>
<dbReference type="EMBL" id="KB706322">
    <property type="protein sequence ID" value="EMR67967.1"/>
    <property type="molecule type" value="Genomic_DNA"/>
</dbReference>
<dbReference type="PANTHER" id="PTHR23023">
    <property type="entry name" value="DIMETHYLANILINE MONOOXYGENASE"/>
    <property type="match status" value="1"/>
</dbReference>
<dbReference type="eggNOG" id="KOG1399">
    <property type="taxonomic scope" value="Eukaryota"/>
</dbReference>
<gene>
    <name evidence="7" type="ORF">UCREL1_5016</name>
</gene>
<evidence type="ECO:0000256" key="5">
    <source>
        <dbReference type="ARBA" id="ARBA00023002"/>
    </source>
</evidence>
<dbReference type="SUPFAM" id="SSF51905">
    <property type="entry name" value="FAD/NAD(P)-binding domain"/>
    <property type="match status" value="2"/>
</dbReference>
<dbReference type="AlphaFoldDB" id="M7SUM1"/>
<dbReference type="HOGENOM" id="CLU_006909_5_0_1"/>
<sequence>MTSSGRVKNQVAVIGAGVSGLIVSKRLKAEGLNPIIYERNGAPGGVWNFQHDGDSPFSSAMYESLEANFPKDLMEFVDFPWKRGTSMFPTRATIEEYLNDYSADLQVEYDTEVVDVYRQSRIRPRDWKVVTKRVDQPDKGEEEKNGPQTTSRDFDFVVVATGTFDKPFVPDYPGLDTWKEVFPDRNVLIIGNSASGWDISKQLAPLASKVWVSSTRRDMVTSDPRNELVSPVRKFDAKKRTVHLENEEEEEEEGGSDERTLSNVDIIIFCTGYLYSFPFLHHMAETTRNGPRHPIWSDGYRVEGLYEHIVNIERESLMFVGLPKAGPTWLVAQAQAHVVARAVKGTLFYPYKTEMRQIEANEVARWQDDIANGKRGENERSFHNLPGSKCAEYIDRLEEWCLEADEAEENKRAAKKRKRRHNFSTPEALGVVQDD</sequence>
<protein>
    <submittedName>
        <fullName evidence="7">Putative flavin dependent monooxygenase protein</fullName>
    </submittedName>
</protein>
<dbReference type="OMA" id="CTGHHFL"/>
<proteinExistence type="inferred from homology"/>
<reference evidence="8" key="1">
    <citation type="journal article" date="2013" name="Genome Announc.">
        <title>Draft genome sequence of the grapevine dieback fungus Eutypa lata UCR-EL1.</title>
        <authorList>
            <person name="Blanco-Ulate B."/>
            <person name="Rolshausen P.E."/>
            <person name="Cantu D."/>
        </authorList>
    </citation>
    <scope>NUCLEOTIDE SEQUENCE [LARGE SCALE GENOMIC DNA]</scope>
    <source>
        <strain evidence="8">UCR-EL1</strain>
    </source>
</reference>
<evidence type="ECO:0000256" key="1">
    <source>
        <dbReference type="ARBA" id="ARBA00009183"/>
    </source>
</evidence>
<dbReference type="InterPro" id="IPR050346">
    <property type="entry name" value="FMO-like"/>
</dbReference>
<evidence type="ECO:0000256" key="6">
    <source>
        <dbReference type="SAM" id="MobiDB-lite"/>
    </source>
</evidence>
<dbReference type="PIRSF" id="PIRSF000332">
    <property type="entry name" value="FMO"/>
    <property type="match status" value="1"/>
</dbReference>
<keyword evidence="2" id="KW-0285">Flavoprotein</keyword>
<dbReference type="GO" id="GO:0050661">
    <property type="term" value="F:NADP binding"/>
    <property type="evidence" value="ECO:0007669"/>
    <property type="project" value="InterPro"/>
</dbReference>
<keyword evidence="8" id="KW-1185">Reference proteome</keyword>
<evidence type="ECO:0000256" key="4">
    <source>
        <dbReference type="ARBA" id="ARBA00022857"/>
    </source>
</evidence>
<keyword evidence="5" id="KW-0560">Oxidoreductase</keyword>
<dbReference type="GO" id="GO:0004499">
    <property type="term" value="F:N,N-dimethylaniline monooxygenase activity"/>
    <property type="evidence" value="ECO:0007669"/>
    <property type="project" value="InterPro"/>
</dbReference>
<evidence type="ECO:0000256" key="3">
    <source>
        <dbReference type="ARBA" id="ARBA00022827"/>
    </source>
</evidence>
<keyword evidence="7" id="KW-0503">Monooxygenase</keyword>
<dbReference type="PRINTS" id="PR00370">
    <property type="entry name" value="FMOXYGENASE"/>
</dbReference>
<dbReference type="InterPro" id="IPR036188">
    <property type="entry name" value="FAD/NAD-bd_sf"/>
</dbReference>
<evidence type="ECO:0000256" key="2">
    <source>
        <dbReference type="ARBA" id="ARBA00022630"/>
    </source>
</evidence>
<dbReference type="GO" id="GO:0050660">
    <property type="term" value="F:flavin adenine dinucleotide binding"/>
    <property type="evidence" value="ECO:0007669"/>
    <property type="project" value="InterPro"/>
</dbReference>
<feature type="region of interest" description="Disordered" evidence="6">
    <location>
        <begin position="411"/>
        <end position="435"/>
    </location>
</feature>
<comment type="similarity">
    <text evidence="1">Belongs to the FMO family.</text>
</comment>
<dbReference type="Pfam" id="PF00743">
    <property type="entry name" value="FMO-like"/>
    <property type="match status" value="2"/>
</dbReference>
<feature type="compositionally biased region" description="Basic residues" evidence="6">
    <location>
        <begin position="413"/>
        <end position="422"/>
    </location>
</feature>
<keyword evidence="3" id="KW-0274">FAD</keyword>
<name>M7SUM1_EUTLA</name>
<dbReference type="InterPro" id="IPR000960">
    <property type="entry name" value="Flavin_mOase"/>
</dbReference>
<dbReference type="InterPro" id="IPR020946">
    <property type="entry name" value="Flavin_mOase-like"/>
</dbReference>
<dbReference type="KEGG" id="ela:UCREL1_5016"/>
<dbReference type="Gene3D" id="3.50.50.60">
    <property type="entry name" value="FAD/NAD(P)-binding domain"/>
    <property type="match status" value="2"/>
</dbReference>
<dbReference type="Proteomes" id="UP000012174">
    <property type="component" value="Unassembled WGS sequence"/>
</dbReference>
<keyword evidence="4" id="KW-0521">NADP</keyword>